<evidence type="ECO:0000313" key="1">
    <source>
        <dbReference type="EMBL" id="KAK9498065.1"/>
    </source>
</evidence>
<dbReference type="AlphaFoldDB" id="A0AAW1CJ06"/>
<comment type="caution">
    <text evidence="1">The sequence shown here is derived from an EMBL/GenBank/DDBJ whole genome shotgun (WGS) entry which is preliminary data.</text>
</comment>
<sequence length="425" mass="47677">MDDLKIYSSNRDQLLSMTEEVSSVSEAIKMDFGLDKCTVLEVKRGKVHATEGLQLHGGVALQGLDVEEKYKYLGMYQILEVNHGQVQDEIVAAFKVRLSKVLGTSLSAKDKIDAINSWAMPLVEYSFGVIKWSKTALEALDRLVRRMMKECRMLHPRCSIARLYLPRCEGGRGLVSLLERCRIHKEGLREYFCQQKRDICKAVVAVDDGFSALEFGENEGLILEITVEDRKAEWASMALHGAYYGHLHAEGVDVEASVAWLEEGSLFPETEGFIAAIQDQVVPTRYYLKRIVQDNTVQEEACRLCGSAPETIFHIISSRPDVVWHDKKEGKVYIIDVSVPDSNNLAAAYSEKVRKYRDLSVEILAQWTPVASVITVPIVMSALAVVPRTLIESLARLGLKRDLYKPMQKAVILATCRTVRLVLGV</sequence>
<dbReference type="Proteomes" id="UP001461498">
    <property type="component" value="Unassembled WGS sequence"/>
</dbReference>
<gene>
    <name evidence="1" type="ORF">O3M35_003947</name>
</gene>
<dbReference type="PANTHER" id="PTHR35450:SF2">
    <property type="entry name" value="REVERSE TRANSCRIPTASE DOMAIN-CONTAINING PROTEIN"/>
    <property type="match status" value="1"/>
</dbReference>
<dbReference type="PANTHER" id="PTHR35450">
    <property type="entry name" value="REVERSE TRANSCRIPTASE DOMAIN-CONTAINING PROTEIN"/>
    <property type="match status" value="1"/>
</dbReference>
<keyword evidence="2" id="KW-1185">Reference proteome</keyword>
<organism evidence="1 2">
    <name type="scientific">Rhynocoris fuscipes</name>
    <dbReference type="NCBI Taxonomy" id="488301"/>
    <lineage>
        <taxon>Eukaryota</taxon>
        <taxon>Metazoa</taxon>
        <taxon>Ecdysozoa</taxon>
        <taxon>Arthropoda</taxon>
        <taxon>Hexapoda</taxon>
        <taxon>Insecta</taxon>
        <taxon>Pterygota</taxon>
        <taxon>Neoptera</taxon>
        <taxon>Paraneoptera</taxon>
        <taxon>Hemiptera</taxon>
        <taxon>Heteroptera</taxon>
        <taxon>Panheteroptera</taxon>
        <taxon>Cimicomorpha</taxon>
        <taxon>Reduviidae</taxon>
        <taxon>Harpactorinae</taxon>
        <taxon>Harpactorini</taxon>
        <taxon>Rhynocoris</taxon>
    </lineage>
</organism>
<dbReference type="EMBL" id="JAPXFL010000013">
    <property type="protein sequence ID" value="KAK9498065.1"/>
    <property type="molecule type" value="Genomic_DNA"/>
</dbReference>
<evidence type="ECO:0000313" key="2">
    <source>
        <dbReference type="Proteomes" id="UP001461498"/>
    </source>
</evidence>
<proteinExistence type="predicted"/>
<accession>A0AAW1CJ06</accession>
<reference evidence="1 2" key="1">
    <citation type="submission" date="2022-12" db="EMBL/GenBank/DDBJ databases">
        <title>Chromosome-level genome assembly of true bugs.</title>
        <authorList>
            <person name="Ma L."/>
            <person name="Li H."/>
        </authorList>
    </citation>
    <scope>NUCLEOTIDE SEQUENCE [LARGE SCALE GENOMIC DNA]</scope>
    <source>
        <strain evidence="1">Lab_2022b</strain>
    </source>
</reference>
<protein>
    <submittedName>
        <fullName evidence="1">Uncharacterized protein</fullName>
    </submittedName>
</protein>
<name>A0AAW1CJ06_9HEMI</name>